<evidence type="ECO:0000313" key="7">
    <source>
        <dbReference type="EMBL" id="CAH3127777.1"/>
    </source>
</evidence>
<dbReference type="Pfam" id="PF00431">
    <property type="entry name" value="CUB"/>
    <property type="match status" value="2"/>
</dbReference>
<proteinExistence type="predicted"/>
<dbReference type="InterPro" id="IPR000859">
    <property type="entry name" value="CUB_dom"/>
</dbReference>
<keyword evidence="5" id="KW-1133">Transmembrane helix</keyword>
<evidence type="ECO:0000256" key="4">
    <source>
        <dbReference type="SAM" id="MobiDB-lite"/>
    </source>
</evidence>
<dbReference type="InterPro" id="IPR035914">
    <property type="entry name" value="Sperma_CUB_dom_sf"/>
</dbReference>
<feature type="domain" description="CUB" evidence="6">
    <location>
        <begin position="152"/>
        <end position="276"/>
    </location>
</feature>
<keyword evidence="1" id="KW-0677">Repeat</keyword>
<dbReference type="PROSITE" id="PS01180">
    <property type="entry name" value="CUB"/>
    <property type="match status" value="2"/>
</dbReference>
<feature type="compositionally biased region" description="Acidic residues" evidence="4">
    <location>
        <begin position="316"/>
        <end position="326"/>
    </location>
</feature>
<keyword evidence="5" id="KW-0472">Membrane</keyword>
<evidence type="ECO:0000256" key="3">
    <source>
        <dbReference type="PROSITE-ProRule" id="PRU00059"/>
    </source>
</evidence>
<evidence type="ECO:0000259" key="6">
    <source>
        <dbReference type="PROSITE" id="PS01180"/>
    </source>
</evidence>
<keyword evidence="5" id="KW-0812">Transmembrane</keyword>
<evidence type="ECO:0000313" key="8">
    <source>
        <dbReference type="Proteomes" id="UP001159405"/>
    </source>
</evidence>
<protein>
    <recommendedName>
        <fullName evidence="6">CUB domain-containing protein</fullName>
    </recommendedName>
</protein>
<dbReference type="EMBL" id="CALNXK010000044">
    <property type="protein sequence ID" value="CAH3127777.1"/>
    <property type="molecule type" value="Genomic_DNA"/>
</dbReference>
<feature type="transmembrane region" description="Helical" evidence="5">
    <location>
        <begin position="279"/>
        <end position="304"/>
    </location>
</feature>
<comment type="caution">
    <text evidence="3">Lacks conserved residue(s) required for the propagation of feature annotation.</text>
</comment>
<comment type="caution">
    <text evidence="7">The sequence shown here is derived from an EMBL/GenBank/DDBJ whole genome shotgun (WGS) entry which is preliminary data.</text>
</comment>
<feature type="domain" description="CUB" evidence="6">
    <location>
        <begin position="23"/>
        <end position="143"/>
    </location>
</feature>
<evidence type="ECO:0000256" key="2">
    <source>
        <dbReference type="ARBA" id="ARBA00023157"/>
    </source>
</evidence>
<dbReference type="Gene3D" id="2.60.120.290">
    <property type="entry name" value="Spermadhesin, CUB domain"/>
    <property type="match status" value="2"/>
</dbReference>
<dbReference type="CDD" id="cd00041">
    <property type="entry name" value="CUB"/>
    <property type="match status" value="2"/>
</dbReference>
<dbReference type="PANTHER" id="PTHR24251">
    <property type="entry name" value="OVOCHYMASE-RELATED"/>
    <property type="match status" value="1"/>
</dbReference>
<name>A0ABN8NZA0_9CNID</name>
<keyword evidence="2" id="KW-1015">Disulfide bond</keyword>
<dbReference type="SUPFAM" id="SSF49854">
    <property type="entry name" value="Spermadhesin, CUB domain"/>
    <property type="match status" value="2"/>
</dbReference>
<gene>
    <name evidence="7" type="ORF">PLOB_00033199</name>
</gene>
<evidence type="ECO:0000256" key="5">
    <source>
        <dbReference type="SAM" id="Phobius"/>
    </source>
</evidence>
<sequence length="334" mass="37280">MSKMYPGFHASYKVLANPAVGACKNPRQNNIIPITNSSGSLFSPLYPQDYPTKIMCTWVITVPEAYFVRLRIKAFSLGRGCGSSTLQIFDGKSSSSNSLKKFCGRDYDRNVFSSGRHLVVQYDFRENVPFDNSYFFDAVFEAVDRVPASISCTEGYDDTTLETKTGEFASYNYPLPYDDDVECIWLIIVDSDYEITLSFDYFNLSRSSDCSDDYVEVRDGQLDTSELLGKFCGADIPEPITSDSLPTPGAHHTMRLTFKSSGKTKYPGFKASYKTKMTIAAIFSIMGYCVSGLSVTICLIGCCFKRCKAIKPVSEELPDDRDEDSPLQEQATKL</sequence>
<accession>A0ABN8NZA0</accession>
<organism evidence="7 8">
    <name type="scientific">Porites lobata</name>
    <dbReference type="NCBI Taxonomy" id="104759"/>
    <lineage>
        <taxon>Eukaryota</taxon>
        <taxon>Metazoa</taxon>
        <taxon>Cnidaria</taxon>
        <taxon>Anthozoa</taxon>
        <taxon>Hexacorallia</taxon>
        <taxon>Scleractinia</taxon>
        <taxon>Fungiina</taxon>
        <taxon>Poritidae</taxon>
        <taxon>Porites</taxon>
    </lineage>
</organism>
<reference evidence="7 8" key="1">
    <citation type="submission" date="2022-05" db="EMBL/GenBank/DDBJ databases">
        <authorList>
            <consortium name="Genoscope - CEA"/>
            <person name="William W."/>
        </authorList>
    </citation>
    <scope>NUCLEOTIDE SEQUENCE [LARGE SCALE GENOMIC DNA]</scope>
</reference>
<feature type="region of interest" description="Disordered" evidence="4">
    <location>
        <begin position="315"/>
        <end position="334"/>
    </location>
</feature>
<dbReference type="Proteomes" id="UP001159405">
    <property type="component" value="Unassembled WGS sequence"/>
</dbReference>
<dbReference type="SMART" id="SM00042">
    <property type="entry name" value="CUB"/>
    <property type="match status" value="2"/>
</dbReference>
<keyword evidence="8" id="KW-1185">Reference proteome</keyword>
<evidence type="ECO:0000256" key="1">
    <source>
        <dbReference type="ARBA" id="ARBA00022737"/>
    </source>
</evidence>